<feature type="transmembrane region" description="Helical" evidence="5">
    <location>
        <begin position="304"/>
        <end position="322"/>
    </location>
</feature>
<dbReference type="InterPro" id="IPR004837">
    <property type="entry name" value="NaCa_Exmemb"/>
</dbReference>
<dbReference type="Gene3D" id="1.20.1420.30">
    <property type="entry name" value="NCX, central ion-binding region"/>
    <property type="match status" value="2"/>
</dbReference>
<reference evidence="8" key="1">
    <citation type="journal article" date="2019" name="Int. J. Syst. Evol. Microbiol.">
        <title>The Global Catalogue of Microorganisms (GCM) 10K type strain sequencing project: providing services to taxonomists for standard genome sequencing and annotation.</title>
        <authorList>
            <consortium name="The Broad Institute Genomics Platform"/>
            <consortium name="The Broad Institute Genome Sequencing Center for Infectious Disease"/>
            <person name="Wu L."/>
            <person name="Ma J."/>
        </authorList>
    </citation>
    <scope>NUCLEOTIDE SEQUENCE [LARGE SCALE GENOMIC DNA]</scope>
    <source>
        <strain evidence="8">JCM 14162</strain>
    </source>
</reference>
<dbReference type="PANTHER" id="PTHR10846:SF8">
    <property type="entry name" value="INNER MEMBRANE PROTEIN YRBG"/>
    <property type="match status" value="1"/>
</dbReference>
<name>A0ABP3K6P9_9SPHN</name>
<protein>
    <submittedName>
        <fullName evidence="7">Calcium/sodium antiporter</fullName>
    </submittedName>
</protein>
<dbReference type="RefSeq" id="WP_229956438.1">
    <property type="nucleotide sequence ID" value="NZ_BAAAEM010000002.1"/>
</dbReference>
<organism evidence="7 8">
    <name type="scientific">Parasphingorhabdus litoris</name>
    <dbReference type="NCBI Taxonomy" id="394733"/>
    <lineage>
        <taxon>Bacteria</taxon>
        <taxon>Pseudomonadati</taxon>
        <taxon>Pseudomonadota</taxon>
        <taxon>Alphaproteobacteria</taxon>
        <taxon>Sphingomonadales</taxon>
        <taxon>Sphingomonadaceae</taxon>
        <taxon>Parasphingorhabdus</taxon>
    </lineage>
</organism>
<dbReference type="NCBIfam" id="TIGR00367">
    <property type="entry name" value="calcium/sodium antiporter"/>
    <property type="match status" value="1"/>
</dbReference>
<dbReference type="InterPro" id="IPR004481">
    <property type="entry name" value="K/Na/Ca-exchanger"/>
</dbReference>
<dbReference type="Proteomes" id="UP001500713">
    <property type="component" value="Unassembled WGS sequence"/>
</dbReference>
<evidence type="ECO:0000256" key="4">
    <source>
        <dbReference type="ARBA" id="ARBA00023136"/>
    </source>
</evidence>
<feature type="transmembrane region" description="Helical" evidence="5">
    <location>
        <begin position="108"/>
        <end position="141"/>
    </location>
</feature>
<sequence length="324" mass="33510">MLIAIFTLLVGFVVLIVGGELLVRGAVRVAERAGMSELLIGLTIVGFGTSAPELVASVEAARAGSPGIAWGNVVGSNLANSLLILGTASLILPMVVPRGPLWRDGGLALVATVVLWLVASTSGITVAIGVGFLLVLCAYLSYAYWAEKTQPIGASALHEKAESLEVTDTHLHDVEPLWRSVLILIAGIVLIVLGGRWLVEGAVDLARLIGMSEAVIGLTVIAIGTSLPELVTSVIAAYKGASAVALGNVLGSNIFNLLLIGGVTAVIAPGTIPGEITNYGLPLLIATSLLLMLFAATGRRITRWEGAVLLIIYIAQLVYNVVAV</sequence>
<keyword evidence="4 5" id="KW-0472">Membrane</keyword>
<feature type="transmembrane region" description="Helical" evidence="5">
    <location>
        <begin position="6"/>
        <end position="27"/>
    </location>
</feature>
<keyword evidence="8" id="KW-1185">Reference proteome</keyword>
<proteinExistence type="predicted"/>
<evidence type="ECO:0000259" key="6">
    <source>
        <dbReference type="Pfam" id="PF01699"/>
    </source>
</evidence>
<keyword evidence="3 5" id="KW-1133">Transmembrane helix</keyword>
<feature type="transmembrane region" description="Helical" evidence="5">
    <location>
        <begin position="39"/>
        <end position="58"/>
    </location>
</feature>
<feature type="transmembrane region" description="Helical" evidence="5">
    <location>
        <begin position="279"/>
        <end position="297"/>
    </location>
</feature>
<evidence type="ECO:0000313" key="7">
    <source>
        <dbReference type="EMBL" id="GAA0471149.1"/>
    </source>
</evidence>
<comment type="subcellular location">
    <subcellularLocation>
        <location evidence="1">Membrane</location>
        <topology evidence="1">Multi-pass membrane protein</topology>
    </subcellularLocation>
</comment>
<dbReference type="InterPro" id="IPR044880">
    <property type="entry name" value="NCX_ion-bd_dom_sf"/>
</dbReference>
<feature type="domain" description="Sodium/calcium exchanger membrane region" evidence="6">
    <location>
        <begin position="180"/>
        <end position="321"/>
    </location>
</feature>
<keyword evidence="2 5" id="KW-0812">Transmembrane</keyword>
<comment type="caution">
    <text evidence="7">The sequence shown here is derived from an EMBL/GenBank/DDBJ whole genome shotgun (WGS) entry which is preliminary data.</text>
</comment>
<evidence type="ECO:0000256" key="5">
    <source>
        <dbReference type="SAM" id="Phobius"/>
    </source>
</evidence>
<gene>
    <name evidence="7" type="ORF">GCM10009096_10090</name>
</gene>
<dbReference type="PANTHER" id="PTHR10846">
    <property type="entry name" value="SODIUM/POTASSIUM/CALCIUM EXCHANGER"/>
    <property type="match status" value="1"/>
</dbReference>
<dbReference type="Pfam" id="PF01699">
    <property type="entry name" value="Na_Ca_ex"/>
    <property type="match status" value="2"/>
</dbReference>
<evidence type="ECO:0000256" key="3">
    <source>
        <dbReference type="ARBA" id="ARBA00022989"/>
    </source>
</evidence>
<accession>A0ABP3K6P9</accession>
<feature type="domain" description="Sodium/calcium exchanger membrane region" evidence="6">
    <location>
        <begin position="4"/>
        <end position="145"/>
    </location>
</feature>
<evidence type="ECO:0000313" key="8">
    <source>
        <dbReference type="Proteomes" id="UP001500713"/>
    </source>
</evidence>
<feature type="transmembrane region" description="Helical" evidence="5">
    <location>
        <begin position="177"/>
        <end position="198"/>
    </location>
</feature>
<feature type="transmembrane region" description="Helical" evidence="5">
    <location>
        <begin position="78"/>
        <end position="96"/>
    </location>
</feature>
<evidence type="ECO:0000256" key="2">
    <source>
        <dbReference type="ARBA" id="ARBA00022692"/>
    </source>
</evidence>
<evidence type="ECO:0000256" key="1">
    <source>
        <dbReference type="ARBA" id="ARBA00004141"/>
    </source>
</evidence>
<feature type="transmembrane region" description="Helical" evidence="5">
    <location>
        <begin position="254"/>
        <end position="273"/>
    </location>
</feature>
<dbReference type="EMBL" id="BAAAEM010000002">
    <property type="protein sequence ID" value="GAA0471149.1"/>
    <property type="molecule type" value="Genomic_DNA"/>
</dbReference>